<feature type="domain" description="FAS1" evidence="4">
    <location>
        <begin position="59"/>
        <end position="165"/>
    </location>
</feature>
<evidence type="ECO:0000256" key="2">
    <source>
        <dbReference type="SAM" id="Phobius"/>
    </source>
</evidence>
<keyword evidence="3" id="KW-0732">Signal</keyword>
<protein>
    <recommendedName>
        <fullName evidence="4">FAS1 domain-containing protein</fullName>
    </recommendedName>
</protein>
<dbReference type="InterPro" id="IPR036378">
    <property type="entry name" value="FAS1_dom_sf"/>
</dbReference>
<dbReference type="AlphaFoldDB" id="A0A8K0JGF6"/>
<dbReference type="SMART" id="SM00554">
    <property type="entry name" value="FAS1"/>
    <property type="match status" value="4"/>
</dbReference>
<dbReference type="SUPFAM" id="SSF82153">
    <property type="entry name" value="FAS1 domain"/>
    <property type="match status" value="5"/>
</dbReference>
<dbReference type="Proteomes" id="UP000812966">
    <property type="component" value="Unassembled WGS sequence"/>
</dbReference>
<organism evidence="5 6">
    <name type="scientific">Filobasidium floriforme</name>
    <dbReference type="NCBI Taxonomy" id="5210"/>
    <lineage>
        <taxon>Eukaryota</taxon>
        <taxon>Fungi</taxon>
        <taxon>Dikarya</taxon>
        <taxon>Basidiomycota</taxon>
        <taxon>Agaricomycotina</taxon>
        <taxon>Tremellomycetes</taxon>
        <taxon>Filobasidiales</taxon>
        <taxon>Filobasidiaceae</taxon>
        <taxon>Filobasidium</taxon>
    </lineage>
</organism>
<gene>
    <name evidence="5" type="ORF">FFLO_05732</name>
</gene>
<keyword evidence="2" id="KW-0472">Membrane</keyword>
<keyword evidence="2" id="KW-0812">Transmembrane</keyword>
<keyword evidence="6" id="KW-1185">Reference proteome</keyword>
<feature type="chain" id="PRO_5035478266" description="FAS1 domain-containing protein" evidence="3">
    <location>
        <begin position="23"/>
        <end position="1092"/>
    </location>
</feature>
<sequence>MRFLRVVHVTSIIALLPLIVNGLFQDSPRSQVGWNSSQISRNQVREDESPSISNVDALSITVIDLLSSSTQHSTLLHLLQRCKLVPSVNLMQGLTLFAPTDQAWDTWAKEMQLDEQKETGAQEDLARLILGWRMSRQTSDYVDIDDGFADNIMFDTRQLLLYHMLNYTLPLQQSLTDVDPSYPASRGLPRWIARDSNISTETTLLFPSRHHHPPGNLPPPHPPWAPEGGTGTLGGHAQQIRLLFDQSGPSSVGVDVTGRGGAGVWTNWEGNTTDKHPQPVAGDRYRFGSNGIVVGIDRVLDPPVDLENQIKADSDLSSFMDLIRTTPIALPASDIRPEPWNLSRAEHITIFAPTNAAFDRFDELERRYLWSDFGVEARKKILEGHLLVDATSSHTSSRSQHAVDVTNKEMRLPMVGWRSAFLSKDSREVLTIDNSTINISVDHNTGDMLVNGTKILNPDGFASNGVVHRTESLILPPDYKLLNSPEKVMLSLNASRFVSLLRRTGLAENYTDTKGNMGEGRTFLVPTDDVLESNPGRMESSADFLRGEEQEQGARLAETLKYHILPDRIAPKDLRDGDLLITELELGIRKPSEGDTEQKQRLRVHVDSEKHEDGMDEKVTPSDIRFGGASVIAKPFYADNYIIYLISALNEPPEDVIQTAVSNLELSTFVASLFAAGLDKLVRRKSGVTYFAPTNQAFKDLGLVSRHLLGSEGKDDLRKILKYHALDELVYGADMQDGITTFRTLTGEAILVDKNHTDMNANRTYDTIRGLARNISGLEIPTNGMRPSEILDTDLLSATAPVHIVNGVQIPPRLNITHGKLLQGAGCSTLIDLLTRSGMDWLLTGASPPSSSDVPDSDAQDVRPLKRPFTILAPSDEAFSRINLTYYLNNDAALLSLLSLHIITSGQGQDGGVFAESAKNRPSYPVMLRDESIFSTLHSVQRFGDVIFRNDGHGSWVVGINAARGVDQQANAARVVEAGRASPIWLTAEGDDDGQLPLTMDETGTVWWDGQSLGGGVITIDRVLIPYEPGWFADWGYLACILGLAGLVLLGLAGYVAFGRRGTRGRIRLEGEADEEEEDATAREIDRERNDQ</sequence>
<feature type="region of interest" description="Disordered" evidence="1">
    <location>
        <begin position="1070"/>
        <end position="1092"/>
    </location>
</feature>
<feature type="compositionally biased region" description="Pro residues" evidence="1">
    <location>
        <begin position="215"/>
        <end position="225"/>
    </location>
</feature>
<proteinExistence type="predicted"/>
<dbReference type="PANTHER" id="PTHR10900">
    <property type="entry name" value="PERIOSTIN-RELATED"/>
    <property type="match status" value="1"/>
</dbReference>
<comment type="caution">
    <text evidence="5">The sequence shown here is derived from an EMBL/GenBank/DDBJ whole genome shotgun (WGS) entry which is preliminary data.</text>
</comment>
<dbReference type="InterPro" id="IPR050904">
    <property type="entry name" value="Adhesion/Biosynth-related"/>
</dbReference>
<evidence type="ECO:0000256" key="1">
    <source>
        <dbReference type="SAM" id="MobiDB-lite"/>
    </source>
</evidence>
<feature type="domain" description="FAS1" evidence="4">
    <location>
        <begin position="481"/>
        <end position="650"/>
    </location>
</feature>
<dbReference type="EMBL" id="JABELV010000154">
    <property type="protein sequence ID" value="KAG7529304.1"/>
    <property type="molecule type" value="Genomic_DNA"/>
</dbReference>
<feature type="transmembrane region" description="Helical" evidence="2">
    <location>
        <begin position="1035"/>
        <end position="1058"/>
    </location>
</feature>
<dbReference type="GO" id="GO:0016236">
    <property type="term" value="P:macroautophagy"/>
    <property type="evidence" value="ECO:0007669"/>
    <property type="project" value="TreeGrafter"/>
</dbReference>
<evidence type="ECO:0000259" key="4">
    <source>
        <dbReference type="PROSITE" id="PS50213"/>
    </source>
</evidence>
<feature type="domain" description="FAS1" evidence="4">
    <location>
        <begin position="653"/>
        <end position="809"/>
    </location>
</feature>
<feature type="signal peptide" evidence="3">
    <location>
        <begin position="1"/>
        <end position="22"/>
    </location>
</feature>
<dbReference type="GO" id="GO:0005615">
    <property type="term" value="C:extracellular space"/>
    <property type="evidence" value="ECO:0007669"/>
    <property type="project" value="TreeGrafter"/>
</dbReference>
<dbReference type="Pfam" id="PF02469">
    <property type="entry name" value="Fasciclin"/>
    <property type="match status" value="5"/>
</dbReference>
<dbReference type="GO" id="GO:0000329">
    <property type="term" value="C:fungal-type vacuole membrane"/>
    <property type="evidence" value="ECO:0007669"/>
    <property type="project" value="TreeGrafter"/>
</dbReference>
<accession>A0A8K0JGF6</accession>
<dbReference type="InterPro" id="IPR000782">
    <property type="entry name" value="FAS1_domain"/>
</dbReference>
<dbReference type="Gene3D" id="2.30.180.10">
    <property type="entry name" value="FAS1 domain"/>
    <property type="match status" value="5"/>
</dbReference>
<dbReference type="PANTHER" id="PTHR10900:SF77">
    <property type="entry name" value="FI19380P1"/>
    <property type="match status" value="1"/>
</dbReference>
<evidence type="ECO:0000256" key="3">
    <source>
        <dbReference type="SAM" id="SignalP"/>
    </source>
</evidence>
<evidence type="ECO:0000313" key="5">
    <source>
        <dbReference type="EMBL" id="KAG7529304.1"/>
    </source>
</evidence>
<evidence type="ECO:0000313" key="6">
    <source>
        <dbReference type="Proteomes" id="UP000812966"/>
    </source>
</evidence>
<feature type="region of interest" description="Disordered" evidence="1">
    <location>
        <begin position="208"/>
        <end position="232"/>
    </location>
</feature>
<name>A0A8K0JGF6_9TREE</name>
<feature type="compositionally biased region" description="Basic and acidic residues" evidence="1">
    <location>
        <begin position="1080"/>
        <end position="1092"/>
    </location>
</feature>
<reference evidence="5" key="1">
    <citation type="submission" date="2020-04" db="EMBL/GenBank/DDBJ databases">
        <title>Analysis of mating type loci in Filobasidium floriforme.</title>
        <authorList>
            <person name="Nowrousian M."/>
        </authorList>
    </citation>
    <scope>NUCLEOTIDE SEQUENCE</scope>
    <source>
        <strain evidence="5">CBS 6242</strain>
    </source>
</reference>
<dbReference type="PROSITE" id="PS50213">
    <property type="entry name" value="FAS1"/>
    <property type="match status" value="4"/>
</dbReference>
<feature type="domain" description="FAS1" evidence="4">
    <location>
        <begin position="303"/>
        <end position="474"/>
    </location>
</feature>
<keyword evidence="2" id="KW-1133">Transmembrane helix</keyword>